<keyword evidence="2" id="KW-1185">Reference proteome</keyword>
<evidence type="ECO:0008006" key="3">
    <source>
        <dbReference type="Google" id="ProtNLM"/>
    </source>
</evidence>
<protein>
    <recommendedName>
        <fullName evidence="3">ABC transporter domain-containing protein</fullName>
    </recommendedName>
</protein>
<dbReference type="Gene3D" id="3.40.50.300">
    <property type="entry name" value="P-loop containing nucleotide triphosphate hydrolases"/>
    <property type="match status" value="1"/>
</dbReference>
<comment type="caution">
    <text evidence="1">The sequence shown here is derived from an EMBL/GenBank/DDBJ whole genome shotgun (WGS) entry which is preliminary data.</text>
</comment>
<dbReference type="InterPro" id="IPR027417">
    <property type="entry name" value="P-loop_NTPase"/>
</dbReference>
<accession>X0PQ55</accession>
<dbReference type="STRING" id="1423734.FC83_GL001399"/>
<dbReference type="AlphaFoldDB" id="X0PQ55"/>
<dbReference type="Proteomes" id="UP000051236">
    <property type="component" value="Unassembled WGS sequence"/>
</dbReference>
<dbReference type="EMBL" id="AZGA01000087">
    <property type="protein sequence ID" value="KRM30840.1"/>
    <property type="molecule type" value="Genomic_DNA"/>
</dbReference>
<reference evidence="1 2" key="1">
    <citation type="journal article" date="2015" name="Genome Announc.">
        <title>Expanding the biotechnology potential of lactobacilli through comparative genomics of 213 strains and associated genera.</title>
        <authorList>
            <person name="Sun Z."/>
            <person name="Harris H.M."/>
            <person name="McCann A."/>
            <person name="Guo C."/>
            <person name="Argimon S."/>
            <person name="Zhang W."/>
            <person name="Yang X."/>
            <person name="Jeffery I.B."/>
            <person name="Cooney J.C."/>
            <person name="Kagawa T.F."/>
            <person name="Liu W."/>
            <person name="Song Y."/>
            <person name="Salvetti E."/>
            <person name="Wrobel A."/>
            <person name="Rasinkangas P."/>
            <person name="Parkhill J."/>
            <person name="Rea M.C."/>
            <person name="O'Sullivan O."/>
            <person name="Ritari J."/>
            <person name="Douillard F.P."/>
            <person name="Paul Ross R."/>
            <person name="Yang R."/>
            <person name="Briner A.E."/>
            <person name="Felis G.E."/>
            <person name="de Vos W.M."/>
            <person name="Barrangou R."/>
            <person name="Klaenhammer T.R."/>
            <person name="Caufield P.W."/>
            <person name="Cui Y."/>
            <person name="Zhang H."/>
            <person name="O'Toole P.W."/>
        </authorList>
    </citation>
    <scope>NUCLEOTIDE SEQUENCE [LARGE SCALE GENOMIC DNA]</scope>
    <source>
        <strain evidence="1 2">DSM 18527</strain>
    </source>
</reference>
<evidence type="ECO:0000313" key="2">
    <source>
        <dbReference type="Proteomes" id="UP000051236"/>
    </source>
</evidence>
<dbReference type="RefSeq" id="WP_161633797.1">
    <property type="nucleotide sequence ID" value="NZ_AZGA01000087.1"/>
</dbReference>
<name>X0PQ55_9LACO</name>
<evidence type="ECO:0000313" key="1">
    <source>
        <dbReference type="EMBL" id="KRM30840.1"/>
    </source>
</evidence>
<sequence length="74" mass="8122">MVPQQPIILADTIADNIFLETASFANPEIASFYKKWVARFPQQAQTQIGTPQGYSLSGGEKQVLNILRCLAADP</sequence>
<organism evidence="1 2">
    <name type="scientific">Agrilactobacillus composti DSM 18527 = JCM 14202</name>
    <dbReference type="NCBI Taxonomy" id="1423734"/>
    <lineage>
        <taxon>Bacteria</taxon>
        <taxon>Bacillati</taxon>
        <taxon>Bacillota</taxon>
        <taxon>Bacilli</taxon>
        <taxon>Lactobacillales</taxon>
        <taxon>Lactobacillaceae</taxon>
        <taxon>Agrilactobacillus</taxon>
    </lineage>
</organism>
<dbReference type="SUPFAM" id="SSF52540">
    <property type="entry name" value="P-loop containing nucleoside triphosphate hydrolases"/>
    <property type="match status" value="1"/>
</dbReference>
<proteinExistence type="predicted"/>
<gene>
    <name evidence="1" type="ORF">FC83_GL001399</name>
</gene>
<dbReference type="PATRIC" id="fig|1423734.3.peg.1413"/>